<evidence type="ECO:0000313" key="2">
    <source>
        <dbReference type="EMBL" id="KAA9374865.1"/>
    </source>
</evidence>
<proteinExistence type="predicted"/>
<dbReference type="EMBL" id="VYTZ01000014">
    <property type="protein sequence ID" value="KAA9374865.1"/>
    <property type="molecule type" value="Genomic_DNA"/>
</dbReference>
<evidence type="ECO:0000313" key="3">
    <source>
        <dbReference type="Proteomes" id="UP000327011"/>
    </source>
</evidence>
<keyword evidence="3" id="KW-1185">Reference proteome</keyword>
<protein>
    <recommendedName>
        <fullName evidence="4">Nuclear transport factor 2 family protein</fullName>
    </recommendedName>
</protein>
<gene>
    <name evidence="2" type="ORF">F5972_30150</name>
</gene>
<sequence length="172" mass="18635">MAMFVVTASAVTACQSSGTAPEPTRTTTPLSPTPTATTSEDAVLAVYRDLYPAGQRAERAYPAERKAILEQVAAQPLLSRMLRGIAALRATHRVTWGQPEHHPFDVRIKGDHATLHDCQDARKGGQADDRTGKRLTHGTSRIHLVATITKGADDTWRVSKVEQVKEPCSPTA</sequence>
<accession>A0A5J5JUH2</accession>
<dbReference type="Proteomes" id="UP000327011">
    <property type="component" value="Unassembled WGS sequence"/>
</dbReference>
<dbReference type="AlphaFoldDB" id="A0A5J5JUH2"/>
<dbReference type="RefSeq" id="WP_150938334.1">
    <property type="nucleotide sequence ID" value="NZ_VYTZ01000014.1"/>
</dbReference>
<evidence type="ECO:0000256" key="1">
    <source>
        <dbReference type="SAM" id="MobiDB-lite"/>
    </source>
</evidence>
<evidence type="ECO:0008006" key="4">
    <source>
        <dbReference type="Google" id="ProtNLM"/>
    </source>
</evidence>
<reference evidence="2 3" key="1">
    <citation type="submission" date="2019-09" db="EMBL/GenBank/DDBJ databases">
        <title>Screening of Novel Bioactive Compounds from Soil-Associated.</title>
        <authorList>
            <person name="Gong X."/>
        </authorList>
    </citation>
    <scope>NUCLEOTIDE SEQUENCE [LARGE SCALE GENOMIC DNA]</scope>
    <source>
        <strain evidence="2 3">Gxj-6</strain>
    </source>
</reference>
<feature type="region of interest" description="Disordered" evidence="1">
    <location>
        <begin position="14"/>
        <end position="37"/>
    </location>
</feature>
<feature type="compositionally biased region" description="Low complexity" evidence="1">
    <location>
        <begin position="21"/>
        <end position="37"/>
    </location>
</feature>
<organism evidence="2 3">
    <name type="scientific">Microbispora cellulosiformans</name>
    <dbReference type="NCBI Taxonomy" id="2614688"/>
    <lineage>
        <taxon>Bacteria</taxon>
        <taxon>Bacillati</taxon>
        <taxon>Actinomycetota</taxon>
        <taxon>Actinomycetes</taxon>
        <taxon>Streptosporangiales</taxon>
        <taxon>Streptosporangiaceae</taxon>
        <taxon>Microbispora</taxon>
    </lineage>
</organism>
<name>A0A5J5JUH2_9ACTN</name>
<comment type="caution">
    <text evidence="2">The sequence shown here is derived from an EMBL/GenBank/DDBJ whole genome shotgun (WGS) entry which is preliminary data.</text>
</comment>